<dbReference type="Pfam" id="PF02838">
    <property type="entry name" value="Glyco_hydro_20b"/>
    <property type="match status" value="1"/>
</dbReference>
<dbReference type="EMBL" id="AMQN01009198">
    <property type="status" value="NOT_ANNOTATED_CDS"/>
    <property type="molecule type" value="Genomic_DNA"/>
</dbReference>
<dbReference type="EC" id="3.2.1.52" evidence="3"/>
<dbReference type="PANTHER" id="PTHR22600:SF57">
    <property type="entry name" value="BETA-N-ACETYLHEXOSAMINIDASE"/>
    <property type="match status" value="1"/>
</dbReference>
<dbReference type="SMART" id="SM01081">
    <property type="entry name" value="CHB_HEX"/>
    <property type="match status" value="1"/>
</dbReference>
<proteinExistence type="inferred from homology"/>
<dbReference type="InterPro" id="IPR012291">
    <property type="entry name" value="CBM2_carb-bd_dom_sf"/>
</dbReference>
<keyword evidence="12" id="KW-1185">Reference proteome</keyword>
<dbReference type="OrthoDB" id="428480at2759"/>
<keyword evidence="5" id="KW-0326">Glycosidase</keyword>
<dbReference type="PANTHER" id="PTHR22600">
    <property type="entry name" value="BETA-HEXOSAMINIDASE"/>
    <property type="match status" value="1"/>
</dbReference>
<dbReference type="Pfam" id="PF03174">
    <property type="entry name" value="CHB_HEX_C"/>
    <property type="match status" value="1"/>
</dbReference>
<dbReference type="SUPFAM" id="SSF55545">
    <property type="entry name" value="beta-N-acetylhexosaminidase-like domain"/>
    <property type="match status" value="1"/>
</dbReference>
<dbReference type="GO" id="GO:0005975">
    <property type="term" value="P:carbohydrate metabolic process"/>
    <property type="evidence" value="ECO:0007669"/>
    <property type="project" value="InterPro"/>
</dbReference>
<dbReference type="HOGENOM" id="CLU_007082_4_1_1"/>
<dbReference type="InterPro" id="IPR017853">
    <property type="entry name" value="GH"/>
</dbReference>
<reference evidence="10 12" key="2">
    <citation type="journal article" date="2013" name="Nature">
        <title>Insights into bilaterian evolution from three spiralian genomes.</title>
        <authorList>
            <person name="Simakov O."/>
            <person name="Marletaz F."/>
            <person name="Cho S.J."/>
            <person name="Edsinger-Gonzales E."/>
            <person name="Havlak P."/>
            <person name="Hellsten U."/>
            <person name="Kuo D.H."/>
            <person name="Larsson T."/>
            <person name="Lv J."/>
            <person name="Arendt D."/>
            <person name="Savage R."/>
            <person name="Osoegawa K."/>
            <person name="de Jong P."/>
            <person name="Grimwood J."/>
            <person name="Chapman J.A."/>
            <person name="Shapiro H."/>
            <person name="Aerts A."/>
            <person name="Otillar R.P."/>
            <person name="Terry A.Y."/>
            <person name="Boore J.L."/>
            <person name="Grigoriev I.V."/>
            <person name="Lindberg D.R."/>
            <person name="Seaver E.C."/>
            <person name="Weisblat D.A."/>
            <person name="Putnam N.H."/>
            <person name="Rokhsar D.S."/>
        </authorList>
    </citation>
    <scope>NUCLEOTIDE SEQUENCE</scope>
    <source>
        <strain evidence="10 12">I ESC-2004</strain>
    </source>
</reference>
<organism evidence="10">
    <name type="scientific">Capitella teleta</name>
    <name type="common">Polychaete worm</name>
    <dbReference type="NCBI Taxonomy" id="283909"/>
    <lineage>
        <taxon>Eukaryota</taxon>
        <taxon>Metazoa</taxon>
        <taxon>Spiralia</taxon>
        <taxon>Lophotrochozoa</taxon>
        <taxon>Annelida</taxon>
        <taxon>Polychaeta</taxon>
        <taxon>Sedentaria</taxon>
        <taxon>Scolecida</taxon>
        <taxon>Capitellidae</taxon>
        <taxon>Capitella</taxon>
    </lineage>
</organism>
<dbReference type="InterPro" id="IPR014756">
    <property type="entry name" value="Ig_E-set"/>
</dbReference>
<dbReference type="InterPro" id="IPR015883">
    <property type="entry name" value="Glyco_hydro_20_cat"/>
</dbReference>
<dbReference type="EMBL" id="KB304922">
    <property type="protein sequence ID" value="ELU01585.1"/>
    <property type="molecule type" value="Genomic_DNA"/>
</dbReference>
<evidence type="ECO:0000313" key="11">
    <source>
        <dbReference type="EnsemblMetazoa" id="CapteP204144"/>
    </source>
</evidence>
<protein>
    <recommendedName>
        <fullName evidence="3">beta-N-acetylhexosaminidase</fullName>
        <ecNumber evidence="3">3.2.1.52</ecNumber>
    </recommendedName>
    <alternativeName>
        <fullName evidence="6">Beta-N-acetylhexosaminidase</fullName>
    </alternativeName>
    <alternativeName>
        <fullName evidence="7">N-acetyl-beta-glucosaminidase</fullName>
    </alternativeName>
</protein>
<dbReference type="InterPro" id="IPR025705">
    <property type="entry name" value="Beta_hexosaminidase_sua/sub"/>
</dbReference>
<evidence type="ECO:0000256" key="3">
    <source>
        <dbReference type="ARBA" id="ARBA00012663"/>
    </source>
</evidence>
<dbReference type="SUPFAM" id="SSF81296">
    <property type="entry name" value="E set domains"/>
    <property type="match status" value="1"/>
</dbReference>
<gene>
    <name evidence="10" type="ORF">CAPTEDRAFT_204144</name>
</gene>
<evidence type="ECO:0000256" key="6">
    <source>
        <dbReference type="ARBA" id="ARBA00030512"/>
    </source>
</evidence>
<evidence type="ECO:0000256" key="8">
    <source>
        <dbReference type="PIRSR" id="PIRSR625705-1"/>
    </source>
</evidence>
<evidence type="ECO:0000313" key="12">
    <source>
        <dbReference type="Proteomes" id="UP000014760"/>
    </source>
</evidence>
<dbReference type="OMA" id="MKTIHET"/>
<name>R7U5D9_CAPTE</name>
<evidence type="ECO:0000256" key="4">
    <source>
        <dbReference type="ARBA" id="ARBA00022801"/>
    </source>
</evidence>
<comment type="similarity">
    <text evidence="2">Belongs to the glycosyl hydrolase 20 family.</text>
</comment>
<dbReference type="InterPro" id="IPR004867">
    <property type="entry name" value="CHB_C_dom"/>
</dbReference>
<feature type="active site" description="Proton donor" evidence="8">
    <location>
        <position position="512"/>
    </location>
</feature>
<dbReference type="Pfam" id="PF00728">
    <property type="entry name" value="Glyco_hydro_20"/>
    <property type="match status" value="1"/>
</dbReference>
<evidence type="ECO:0000256" key="2">
    <source>
        <dbReference type="ARBA" id="ARBA00006285"/>
    </source>
</evidence>
<reference evidence="12" key="1">
    <citation type="submission" date="2012-12" db="EMBL/GenBank/DDBJ databases">
        <authorList>
            <person name="Hellsten U."/>
            <person name="Grimwood J."/>
            <person name="Chapman J.A."/>
            <person name="Shapiro H."/>
            <person name="Aerts A."/>
            <person name="Otillar R.P."/>
            <person name="Terry A.Y."/>
            <person name="Boore J.L."/>
            <person name="Simakov O."/>
            <person name="Marletaz F."/>
            <person name="Cho S.-J."/>
            <person name="Edsinger-Gonzales E."/>
            <person name="Havlak P."/>
            <person name="Kuo D.-H."/>
            <person name="Larsson T."/>
            <person name="Lv J."/>
            <person name="Arendt D."/>
            <person name="Savage R."/>
            <person name="Osoegawa K."/>
            <person name="de Jong P."/>
            <person name="Lindberg D.R."/>
            <person name="Seaver E.C."/>
            <person name="Weisblat D.A."/>
            <person name="Putnam N.H."/>
            <person name="Grigoriev I.V."/>
            <person name="Rokhsar D.S."/>
        </authorList>
    </citation>
    <scope>NUCLEOTIDE SEQUENCE</scope>
    <source>
        <strain evidence="12">I ESC-2004</strain>
    </source>
</reference>
<dbReference type="GO" id="GO:0030247">
    <property type="term" value="F:polysaccharide binding"/>
    <property type="evidence" value="ECO:0007669"/>
    <property type="project" value="InterPro"/>
</dbReference>
<dbReference type="EnsemblMetazoa" id="CapteT204144">
    <property type="protein sequence ID" value="CapteP204144"/>
    <property type="gene ID" value="CapteG204144"/>
</dbReference>
<dbReference type="GO" id="GO:0030203">
    <property type="term" value="P:glycosaminoglycan metabolic process"/>
    <property type="evidence" value="ECO:0007669"/>
    <property type="project" value="TreeGrafter"/>
</dbReference>
<feature type="domain" description="Chitobiase/beta-hexosaminidases N-terminal" evidence="9">
    <location>
        <begin position="12"/>
        <end position="174"/>
    </location>
</feature>
<dbReference type="InterPro" id="IPR013783">
    <property type="entry name" value="Ig-like_fold"/>
</dbReference>
<evidence type="ECO:0000256" key="5">
    <source>
        <dbReference type="ARBA" id="ARBA00023295"/>
    </source>
</evidence>
<evidence type="ECO:0000259" key="9">
    <source>
        <dbReference type="SMART" id="SM01081"/>
    </source>
</evidence>
<dbReference type="InterPro" id="IPR029018">
    <property type="entry name" value="Hex-like_dom2"/>
</dbReference>
<dbReference type="Proteomes" id="UP000014760">
    <property type="component" value="Unassembled WGS sequence"/>
</dbReference>
<evidence type="ECO:0000256" key="1">
    <source>
        <dbReference type="ARBA" id="ARBA00001231"/>
    </source>
</evidence>
<evidence type="ECO:0000256" key="7">
    <source>
        <dbReference type="ARBA" id="ARBA00033000"/>
    </source>
</evidence>
<reference evidence="11" key="3">
    <citation type="submission" date="2015-06" db="UniProtKB">
        <authorList>
            <consortium name="EnsemblMetazoa"/>
        </authorList>
    </citation>
    <scope>IDENTIFICATION</scope>
</reference>
<dbReference type="InterPro" id="IPR004866">
    <property type="entry name" value="CHB/HEX_N_dom"/>
</dbReference>
<dbReference type="GO" id="GO:0016020">
    <property type="term" value="C:membrane"/>
    <property type="evidence" value="ECO:0007669"/>
    <property type="project" value="TreeGrafter"/>
</dbReference>
<dbReference type="InterPro" id="IPR015882">
    <property type="entry name" value="HEX_bac_N"/>
</dbReference>
<comment type="catalytic activity">
    <reaction evidence="1">
        <text>Hydrolysis of terminal non-reducing N-acetyl-D-hexosamine residues in N-acetyl-beta-D-hexosaminides.</text>
        <dbReference type="EC" id="3.2.1.52"/>
    </reaction>
</comment>
<dbReference type="PRINTS" id="PR00738">
    <property type="entry name" value="GLHYDRLASE20"/>
</dbReference>
<evidence type="ECO:0000313" key="10">
    <source>
        <dbReference type="EMBL" id="ELU01585.1"/>
    </source>
</evidence>
<dbReference type="Gene3D" id="3.20.20.80">
    <property type="entry name" value="Glycosidases"/>
    <property type="match status" value="1"/>
</dbReference>
<dbReference type="InterPro" id="IPR008965">
    <property type="entry name" value="CBM2/CBM3_carb-bd_dom_sf"/>
</dbReference>
<sequence length="810" mass="92577">MSTTRGVGYMGRYLEVKYTNQSGGGGSKGFTAEIQLKNAGLGEIPSEGWKLMLHHIHPIAKEILQMHDFLLVAKDQLKMRAIQGNLYSVEPTEKFKPLLPGTHITFIVFGHLPFSNKYKTVYPNWYVWFGDLEPVILESTTSAGLPFVEGFDGPDANWGPADRFNRNKFRDLKRFGQPVIPTPVEYRVQTDIKSEVFLSVDGYFRVTFPNDFENEGRLLEDKLSLISNKKENSGKRKFHISLKRGKAMFNSSTNTTNLILEDAYSVQISRNGCIIMAENPSGMCYGTQTLLSLLANDEDHLPTVHITDAPRYKVRSFMLDISRNFFNIHEIKLIIDMMATYKLNTLHLHLTDDQGWRLEFPGLPELTQVGSQRCHTTQEDIHLFPYHGTHPLCKYTSKKFLSVENYVDLLKYAKDRHVRIQPEFDFPGHSHAAVVAMAYRTKRLSEQGEQNEFEIKDRLDTSVHYQVGGYKDTTINPCMNTTYNFLDFIVSTIVLIHKPIQPLEYLHLGGDEVPESAFESSPACLDFLSRSMQMIKPAELQQYFIIRARMILHKHDLKLAVWEDGMMTSMKEPLDLKGPQKDIMVNIWKRNLDGLRSFSNKNYQVVDSSSTHLYLDHSQDPSQLDRGFNWATNFTDAQKIFEYKPMCLDTASEVPIKADRIIGIQASLWTELVWTNSQLEKQLFPRLFAFAQKAWYKASWEDKCGSPSSNERMAEDYELFINSVSYKELARLDRLGIQYYIPPPGVRLTDGKIEVNSAIPGLPILYSQERGQALWQKLNSPINHPASGGVLYFITRGSWGVGVVSLLHSQ</sequence>
<dbReference type="Gene3D" id="2.60.40.10">
    <property type="entry name" value="Immunoglobulins"/>
    <property type="match status" value="1"/>
</dbReference>
<dbReference type="STRING" id="283909.R7U5D9"/>
<dbReference type="Pfam" id="PF03173">
    <property type="entry name" value="CHB_HEX"/>
    <property type="match status" value="1"/>
</dbReference>
<dbReference type="AlphaFoldDB" id="R7U5D9"/>
<dbReference type="SUPFAM" id="SSF51445">
    <property type="entry name" value="(Trans)glycosidases"/>
    <property type="match status" value="1"/>
</dbReference>
<dbReference type="EMBL" id="AMQN01009199">
    <property type="status" value="NOT_ANNOTATED_CDS"/>
    <property type="molecule type" value="Genomic_DNA"/>
</dbReference>
<keyword evidence="4" id="KW-0378">Hydrolase</keyword>
<accession>R7U5D9</accession>
<dbReference type="SUPFAM" id="SSF49384">
    <property type="entry name" value="Carbohydrate-binding domain"/>
    <property type="match status" value="1"/>
</dbReference>
<dbReference type="GO" id="GO:0004563">
    <property type="term" value="F:beta-N-acetylhexosaminidase activity"/>
    <property type="evidence" value="ECO:0007669"/>
    <property type="project" value="UniProtKB-EC"/>
</dbReference>
<dbReference type="Gene3D" id="2.60.40.290">
    <property type="match status" value="1"/>
</dbReference>
<dbReference type="Gene3D" id="3.30.379.10">
    <property type="entry name" value="Chitobiase/beta-hexosaminidase domain 2-like"/>
    <property type="match status" value="1"/>
</dbReference>